<dbReference type="EMBL" id="MCFJ01000019">
    <property type="protein sequence ID" value="ORY57480.1"/>
    <property type="molecule type" value="Genomic_DNA"/>
</dbReference>
<dbReference type="STRING" id="1141098.A0A1Y2DDY9"/>
<dbReference type="OrthoDB" id="4722973at2759"/>
<evidence type="ECO:0000313" key="2">
    <source>
        <dbReference type="EMBL" id="ORY57480.1"/>
    </source>
</evidence>
<reference evidence="2 3" key="1">
    <citation type="submission" date="2016-07" db="EMBL/GenBank/DDBJ databases">
        <title>Pervasive Adenine N6-methylation of Active Genes in Fungi.</title>
        <authorList>
            <consortium name="DOE Joint Genome Institute"/>
            <person name="Mondo S.J."/>
            <person name="Dannebaum R.O."/>
            <person name="Kuo R.C."/>
            <person name="Labutti K."/>
            <person name="Haridas S."/>
            <person name="Kuo A."/>
            <person name="Salamov A."/>
            <person name="Ahrendt S.R."/>
            <person name="Lipzen A."/>
            <person name="Sullivan W."/>
            <person name="Andreopoulos W.B."/>
            <person name="Clum A."/>
            <person name="Lindquist E."/>
            <person name="Daum C."/>
            <person name="Ramamoorthy G.K."/>
            <person name="Gryganskyi A."/>
            <person name="Culley D."/>
            <person name="Magnuson J.K."/>
            <person name="James T.Y."/>
            <person name="O'Malley M.A."/>
            <person name="Stajich J.E."/>
            <person name="Spatafora J.W."/>
            <person name="Visel A."/>
            <person name="Grigoriev I.V."/>
        </authorList>
    </citation>
    <scope>NUCLEOTIDE SEQUENCE [LARGE SCALE GENOMIC DNA]</scope>
    <source>
        <strain evidence="2 3">CBS 129021</strain>
    </source>
</reference>
<accession>A0A1Y2DDY9</accession>
<dbReference type="AlphaFoldDB" id="A0A1Y2DDY9"/>
<dbReference type="InterPro" id="IPR013087">
    <property type="entry name" value="Znf_C2H2_type"/>
</dbReference>
<name>A0A1Y2DDY9_9PEZI</name>
<keyword evidence="3" id="KW-1185">Reference proteome</keyword>
<feature type="domain" description="C2H2-type" evidence="1">
    <location>
        <begin position="626"/>
        <end position="649"/>
    </location>
</feature>
<dbReference type="PROSITE" id="PS00028">
    <property type="entry name" value="ZINC_FINGER_C2H2_1"/>
    <property type="match status" value="1"/>
</dbReference>
<proteinExistence type="predicted"/>
<dbReference type="RefSeq" id="XP_040710730.1">
    <property type="nucleotide sequence ID" value="XM_040864466.1"/>
</dbReference>
<evidence type="ECO:0000313" key="3">
    <source>
        <dbReference type="Proteomes" id="UP000193689"/>
    </source>
</evidence>
<dbReference type="Proteomes" id="UP000193689">
    <property type="component" value="Unassembled WGS sequence"/>
</dbReference>
<protein>
    <recommendedName>
        <fullName evidence="1">C2H2-type domain-containing protein</fullName>
    </recommendedName>
</protein>
<dbReference type="InterPro" id="IPR021842">
    <property type="entry name" value="DUF3435"/>
</dbReference>
<dbReference type="Pfam" id="PF11917">
    <property type="entry name" value="DUF3435"/>
    <property type="match status" value="1"/>
</dbReference>
<gene>
    <name evidence="2" type="ORF">BCR38DRAFT_489986</name>
</gene>
<comment type="caution">
    <text evidence="2">The sequence shown here is derived from an EMBL/GenBank/DDBJ whole genome shotgun (WGS) entry which is preliminary data.</text>
</comment>
<dbReference type="GeneID" id="63780678"/>
<evidence type="ECO:0000259" key="1">
    <source>
        <dbReference type="PROSITE" id="PS00028"/>
    </source>
</evidence>
<dbReference type="PANTHER" id="PTHR37535:SF3">
    <property type="entry name" value="FLUG DOMAIN-CONTAINING PROTEIN"/>
    <property type="match status" value="1"/>
</dbReference>
<sequence>MKPAARKGRPRKNYMKKTAGAEIESNLVNDKPVPKVVAKCTDSNYERQLQNWDDFVELRLENNRTLHIKGELSLEESEIPPSVKKLGDLKEFIYRLGLAMREGMAPEDTLPYTGIRSYWKDFTGGYRRSRGPIPENHITSVTNALHPDGEIGEALNLVPDSGKRKHASETVFTWTGEFLWTLDWKIYARPRPLYLNPFLFYLPIFCATGALRDYKGEDGLMKLLDRKLGPKEERRSIPWDLSVVDKPIFTGAGGRIWTAHDYSKALRETGIRSGFPNPPSQHDYRREGLTNIDEIPNYSDSQRQVFAGQENNAIHQKHYAGTNPGIDGQAAFLRKQVRLENIARHFRELDVEWQPALWQSLPLALFEELTKTSEYMTIKAELQDSLPSKGTKSKDGLRAMSLEVKEESISPEESDCGILHRGVKLRRDCKGLEDKRLKKFWAETSSGAVAGSEGYICRGVSHPFSRLRPILPARRQLADLLPVSTRLRNPDGRDALRAILALYESTSEVNRPGLDQCPCRKNLSQLHVYRCTKNAQPFAEFCFFCNQWLYDSEDWERHCQSHLTQDHLPVEMAYEKIESTFLPGYCPYCLWDKSLPAAIRLHQFCTKDEWESEVKLHGLRWRKETCPDARCVEKFDQEHAFVCHMHDLHRIPKELLVATSGVKREASVLGDIADRNPKRKNAWEDAVFVFDLWSLETNSLYDIGQHTCSASAAGWKWIETNQAATGGFIFEA</sequence>
<organism evidence="2 3">
    <name type="scientific">Pseudomassariella vexata</name>
    <dbReference type="NCBI Taxonomy" id="1141098"/>
    <lineage>
        <taxon>Eukaryota</taxon>
        <taxon>Fungi</taxon>
        <taxon>Dikarya</taxon>
        <taxon>Ascomycota</taxon>
        <taxon>Pezizomycotina</taxon>
        <taxon>Sordariomycetes</taxon>
        <taxon>Xylariomycetidae</taxon>
        <taxon>Amphisphaeriales</taxon>
        <taxon>Pseudomassariaceae</taxon>
        <taxon>Pseudomassariella</taxon>
    </lineage>
</organism>
<dbReference type="PANTHER" id="PTHR37535">
    <property type="entry name" value="FLUG DOMAIN PROTEIN"/>
    <property type="match status" value="1"/>
</dbReference>
<dbReference type="InParanoid" id="A0A1Y2DDY9"/>